<dbReference type="EMBL" id="CAJOBE010009929">
    <property type="protein sequence ID" value="CAF4096202.1"/>
    <property type="molecule type" value="Genomic_DNA"/>
</dbReference>
<dbReference type="Proteomes" id="UP000663874">
    <property type="component" value="Unassembled WGS sequence"/>
</dbReference>
<sequence>MGAQIDLPQGFGPYCFRIHGQIYHRIGPLHPDPDQRAQFGQLYILDSSLALKERMGNAANENCNETTMSRLGEDSEIPTYPHIAIHPRGQNLQTISILHPHCDPMTYSLLFPHGD</sequence>
<dbReference type="EMBL" id="CAJNOU010000168">
    <property type="protein sequence ID" value="CAF0897980.1"/>
    <property type="molecule type" value="Genomic_DNA"/>
</dbReference>
<dbReference type="PANTHER" id="PTHR45786:SF74">
    <property type="entry name" value="ATP-DEPENDENT DNA HELICASE"/>
    <property type="match status" value="1"/>
</dbReference>
<reference evidence="1" key="1">
    <citation type="submission" date="2021-02" db="EMBL/GenBank/DDBJ databases">
        <authorList>
            <person name="Nowell W R."/>
        </authorList>
    </citation>
    <scope>NUCLEOTIDE SEQUENCE</scope>
</reference>
<evidence type="ECO:0000313" key="1">
    <source>
        <dbReference type="EMBL" id="CAF0897980.1"/>
    </source>
</evidence>
<protein>
    <submittedName>
        <fullName evidence="1">Uncharacterized protein</fullName>
    </submittedName>
</protein>
<proteinExistence type="predicted"/>
<organism evidence="1 3">
    <name type="scientific">Rotaria sordida</name>
    <dbReference type="NCBI Taxonomy" id="392033"/>
    <lineage>
        <taxon>Eukaryota</taxon>
        <taxon>Metazoa</taxon>
        <taxon>Spiralia</taxon>
        <taxon>Gnathifera</taxon>
        <taxon>Rotifera</taxon>
        <taxon>Eurotatoria</taxon>
        <taxon>Bdelloidea</taxon>
        <taxon>Philodinida</taxon>
        <taxon>Philodinidae</taxon>
        <taxon>Rotaria</taxon>
    </lineage>
</organism>
<evidence type="ECO:0000313" key="2">
    <source>
        <dbReference type="EMBL" id="CAF4096202.1"/>
    </source>
</evidence>
<evidence type="ECO:0000313" key="3">
    <source>
        <dbReference type="Proteomes" id="UP000663889"/>
    </source>
</evidence>
<dbReference type="AlphaFoldDB" id="A0A813ZDL5"/>
<comment type="caution">
    <text evidence="1">The sequence shown here is derived from an EMBL/GenBank/DDBJ whole genome shotgun (WGS) entry which is preliminary data.</text>
</comment>
<dbReference type="Proteomes" id="UP000663889">
    <property type="component" value="Unassembled WGS sequence"/>
</dbReference>
<dbReference type="PANTHER" id="PTHR45786">
    <property type="entry name" value="DNA BINDING PROTEIN-LIKE"/>
    <property type="match status" value="1"/>
</dbReference>
<accession>A0A813ZDL5</accession>
<gene>
    <name evidence="2" type="ORF">FNK824_LOCUS31162</name>
    <name evidence="1" type="ORF">SEV965_LOCUS5483</name>
</gene>
<name>A0A813ZDL5_9BILA</name>